<evidence type="ECO:0000313" key="6">
    <source>
        <dbReference type="Ensembl" id="ENSCMIP00000000618.1"/>
    </source>
</evidence>
<organism evidence="6 7">
    <name type="scientific">Callorhinchus milii</name>
    <name type="common">Ghost shark</name>
    <dbReference type="NCBI Taxonomy" id="7868"/>
    <lineage>
        <taxon>Eukaryota</taxon>
        <taxon>Metazoa</taxon>
        <taxon>Chordata</taxon>
        <taxon>Craniata</taxon>
        <taxon>Vertebrata</taxon>
        <taxon>Chondrichthyes</taxon>
        <taxon>Holocephali</taxon>
        <taxon>Chimaeriformes</taxon>
        <taxon>Callorhinchidae</taxon>
        <taxon>Callorhinchus</taxon>
    </lineage>
</organism>
<keyword evidence="3" id="KW-0862">Zinc</keyword>
<dbReference type="PANTHER" id="PTHR15999:SF6">
    <property type="entry name" value="ZINC FINGER CW-TYPE PWWP DOMAIN PROTEIN 2"/>
    <property type="match status" value="1"/>
</dbReference>
<evidence type="ECO:0000256" key="3">
    <source>
        <dbReference type="ARBA" id="ARBA00022833"/>
    </source>
</evidence>
<dbReference type="InParanoid" id="A0A4W3GBP1"/>
<evidence type="ECO:0000256" key="2">
    <source>
        <dbReference type="ARBA" id="ARBA00022771"/>
    </source>
</evidence>
<protein>
    <recommendedName>
        <fullName evidence="5">CW-type domain-containing protein</fullName>
    </recommendedName>
</protein>
<dbReference type="InterPro" id="IPR042778">
    <property type="entry name" value="ZCWPW1/ZCWPW2"/>
</dbReference>
<dbReference type="OMA" id="DTINENH"/>
<dbReference type="Gene3D" id="3.30.40.100">
    <property type="match status" value="1"/>
</dbReference>
<dbReference type="PANTHER" id="PTHR15999">
    <property type="entry name" value="ZINC FINGER CW-TYPE PWWP DOMAIN PROTEIN 1"/>
    <property type="match status" value="1"/>
</dbReference>
<reference evidence="7" key="3">
    <citation type="journal article" date="2014" name="Nature">
        <title>Elephant shark genome provides unique insights into gnathostome evolution.</title>
        <authorList>
            <consortium name="International Elephant Shark Genome Sequencing Consortium"/>
            <person name="Venkatesh B."/>
            <person name="Lee A.P."/>
            <person name="Ravi V."/>
            <person name="Maurya A.K."/>
            <person name="Lian M.M."/>
            <person name="Swann J.B."/>
            <person name="Ohta Y."/>
            <person name="Flajnik M.F."/>
            <person name="Sutoh Y."/>
            <person name="Kasahara M."/>
            <person name="Hoon S."/>
            <person name="Gangu V."/>
            <person name="Roy S.W."/>
            <person name="Irimia M."/>
            <person name="Korzh V."/>
            <person name="Kondrychyn I."/>
            <person name="Lim Z.W."/>
            <person name="Tay B.H."/>
            <person name="Tohari S."/>
            <person name="Kong K.W."/>
            <person name="Ho S."/>
            <person name="Lorente-Galdos B."/>
            <person name="Quilez J."/>
            <person name="Marques-Bonet T."/>
            <person name="Raney B.J."/>
            <person name="Ingham P.W."/>
            <person name="Tay A."/>
            <person name="Hillier L.W."/>
            <person name="Minx P."/>
            <person name="Boehm T."/>
            <person name="Wilson R.K."/>
            <person name="Brenner S."/>
            <person name="Warren W.C."/>
        </authorList>
    </citation>
    <scope>NUCLEOTIDE SEQUENCE [LARGE SCALE GENOMIC DNA]</scope>
</reference>
<reference evidence="7" key="2">
    <citation type="journal article" date="2007" name="PLoS Biol.">
        <title>Survey sequencing and comparative analysis of the elephant shark (Callorhinchus milii) genome.</title>
        <authorList>
            <person name="Venkatesh B."/>
            <person name="Kirkness E.F."/>
            <person name="Loh Y.H."/>
            <person name="Halpern A.L."/>
            <person name="Lee A.P."/>
            <person name="Johnson J."/>
            <person name="Dandona N."/>
            <person name="Viswanathan L.D."/>
            <person name="Tay A."/>
            <person name="Venter J.C."/>
            <person name="Strausberg R.L."/>
            <person name="Brenner S."/>
        </authorList>
    </citation>
    <scope>NUCLEOTIDE SEQUENCE [LARGE SCALE GENOMIC DNA]</scope>
</reference>
<dbReference type="InterPro" id="IPR011124">
    <property type="entry name" value="Znf_CW"/>
</dbReference>
<dbReference type="Pfam" id="PF07496">
    <property type="entry name" value="zf-CW"/>
    <property type="match status" value="1"/>
</dbReference>
<keyword evidence="7" id="KW-1185">Reference proteome</keyword>
<keyword evidence="1" id="KW-0479">Metal-binding</keyword>
<feature type="region of interest" description="Disordered" evidence="4">
    <location>
        <begin position="87"/>
        <end position="107"/>
    </location>
</feature>
<proteinExistence type="predicted"/>
<dbReference type="GO" id="GO:0005634">
    <property type="term" value="C:nucleus"/>
    <property type="evidence" value="ECO:0007669"/>
    <property type="project" value="TreeGrafter"/>
</dbReference>
<dbReference type="GeneTree" id="ENSGT00560000077278"/>
<dbReference type="PROSITE" id="PS51050">
    <property type="entry name" value="ZF_CW"/>
    <property type="match status" value="1"/>
</dbReference>
<name>A0A4W3GBP1_CALMI</name>
<dbReference type="AlphaFoldDB" id="A0A4W3GBP1"/>
<evidence type="ECO:0000313" key="7">
    <source>
        <dbReference type="Proteomes" id="UP000314986"/>
    </source>
</evidence>
<accession>A0A4W3GBP1</accession>
<reference evidence="6" key="5">
    <citation type="submission" date="2025-09" db="UniProtKB">
        <authorList>
            <consortium name="Ensembl"/>
        </authorList>
    </citation>
    <scope>IDENTIFICATION</scope>
</reference>
<dbReference type="GO" id="GO:0008270">
    <property type="term" value="F:zinc ion binding"/>
    <property type="evidence" value="ECO:0007669"/>
    <property type="project" value="UniProtKB-KW"/>
</dbReference>
<reference evidence="6" key="4">
    <citation type="submission" date="2025-08" db="UniProtKB">
        <authorList>
            <consortium name="Ensembl"/>
        </authorList>
    </citation>
    <scope>IDENTIFICATION</scope>
</reference>
<dbReference type="Proteomes" id="UP000314986">
    <property type="component" value="Unassembled WGS sequence"/>
</dbReference>
<evidence type="ECO:0000259" key="5">
    <source>
        <dbReference type="PROSITE" id="PS51050"/>
    </source>
</evidence>
<sequence>TTVWIQCEFENCLKWRILTSEDASVVDSNKPWYCNMNPNSSFSSCSVAEERYPEESAFHKYGLKLVYSQLPLGSLVLAKMSGWPSSDLNNTLGSSINRKHVTSSTKL</sequence>
<evidence type="ECO:0000256" key="4">
    <source>
        <dbReference type="SAM" id="MobiDB-lite"/>
    </source>
</evidence>
<dbReference type="STRING" id="7868.ENSCMIP00000000618"/>
<feature type="domain" description="CW-type" evidence="5">
    <location>
        <begin position="1"/>
        <end position="53"/>
    </location>
</feature>
<reference evidence="7" key="1">
    <citation type="journal article" date="2006" name="Science">
        <title>Ancient noncoding elements conserved in the human genome.</title>
        <authorList>
            <person name="Venkatesh B."/>
            <person name="Kirkness E.F."/>
            <person name="Loh Y.H."/>
            <person name="Halpern A.L."/>
            <person name="Lee A.P."/>
            <person name="Johnson J."/>
            <person name="Dandona N."/>
            <person name="Viswanathan L.D."/>
            <person name="Tay A."/>
            <person name="Venter J.C."/>
            <person name="Strausberg R.L."/>
            <person name="Brenner S."/>
        </authorList>
    </citation>
    <scope>NUCLEOTIDE SEQUENCE [LARGE SCALE GENOMIC DNA]</scope>
</reference>
<evidence type="ECO:0000256" key="1">
    <source>
        <dbReference type="ARBA" id="ARBA00022723"/>
    </source>
</evidence>
<keyword evidence="2" id="KW-0863">Zinc-finger</keyword>
<dbReference type="Ensembl" id="ENSCMIT00000000666.1">
    <property type="protein sequence ID" value="ENSCMIP00000000618.1"/>
    <property type="gene ID" value="ENSCMIG00000000445.1"/>
</dbReference>